<dbReference type="AlphaFoldDB" id="A0A6M7U210"/>
<sequence>MPGQFTIGVVGYVLAVNLLAHAAMAFNKSRARNGLQRIPEATLLTLAMIGGGIGTMIAQQTIRHKTRKEPFRSTLVVIALLQLLALIALIVGLLTTGSPEALWQFLTS</sequence>
<evidence type="ECO:0000313" key="1">
    <source>
        <dbReference type="EMBL" id="OBQ66859.1"/>
    </source>
</evidence>
<dbReference type="RefSeq" id="WP_056571336.1">
    <property type="nucleotide sequence ID" value="NZ_CP033334.1"/>
</dbReference>
<dbReference type="EMBL" id="LYTK01000010">
    <property type="protein sequence ID" value="OBQ66859.1"/>
    <property type="molecule type" value="Genomic_DNA"/>
</dbReference>
<dbReference type="InterPro" id="IPR010718">
    <property type="entry name" value="DUF1294"/>
</dbReference>
<organism evidence="1 2">
    <name type="scientific">Rhizobium loti</name>
    <name type="common">Mesorhizobium loti</name>
    <dbReference type="NCBI Taxonomy" id="381"/>
    <lineage>
        <taxon>Bacteria</taxon>
        <taxon>Pseudomonadati</taxon>
        <taxon>Pseudomonadota</taxon>
        <taxon>Alphaproteobacteria</taxon>
        <taxon>Hyphomicrobiales</taxon>
        <taxon>Phyllobacteriaceae</taxon>
        <taxon>Mesorhizobium</taxon>
    </lineage>
</organism>
<reference evidence="1 2" key="1">
    <citation type="submission" date="2016-05" db="EMBL/GenBank/DDBJ databases">
        <authorList>
            <person name="Ramsay J.P."/>
        </authorList>
    </citation>
    <scope>NUCLEOTIDE SEQUENCE [LARGE SCALE GENOMIC DNA]</scope>
    <source>
        <strain evidence="1 2">NZP2042</strain>
    </source>
</reference>
<name>A0A6M7U210_RHILI</name>
<accession>A0A6M7U210</accession>
<evidence type="ECO:0000313" key="2">
    <source>
        <dbReference type="Proteomes" id="UP000093737"/>
    </source>
</evidence>
<dbReference type="Proteomes" id="UP000093737">
    <property type="component" value="Unassembled WGS sequence"/>
</dbReference>
<dbReference type="SUPFAM" id="SSF81333">
    <property type="entry name" value="F1F0 ATP synthase subunit C"/>
    <property type="match status" value="1"/>
</dbReference>
<dbReference type="Pfam" id="PF06961">
    <property type="entry name" value="DUF1294"/>
    <property type="match status" value="1"/>
</dbReference>
<gene>
    <name evidence="1" type="ORF">A8145_31175</name>
</gene>
<proteinExistence type="predicted"/>
<dbReference type="InterPro" id="IPR035921">
    <property type="entry name" value="F/V-ATP_Csub_sf"/>
</dbReference>
<protein>
    <submittedName>
        <fullName evidence="1">Uncharacterized protein</fullName>
    </submittedName>
</protein>
<comment type="caution">
    <text evidence="1">The sequence shown here is derived from an EMBL/GenBank/DDBJ whole genome shotgun (WGS) entry which is preliminary data.</text>
</comment>